<feature type="transmembrane region" description="Helical" evidence="6">
    <location>
        <begin position="31"/>
        <end position="54"/>
    </location>
</feature>
<accession>A0A9P8M6S6</accession>
<evidence type="ECO:0000256" key="6">
    <source>
        <dbReference type="SAM" id="Phobius"/>
    </source>
</evidence>
<comment type="caution">
    <text evidence="8">The sequence shown here is derived from an EMBL/GenBank/DDBJ whole genome shotgun (WGS) entry which is preliminary data.</text>
</comment>
<reference evidence="8 9" key="1">
    <citation type="submission" date="2020-07" db="EMBL/GenBank/DDBJ databases">
        <title>Metarhizium humberi genome.</title>
        <authorList>
            <person name="Lysoe E."/>
        </authorList>
    </citation>
    <scope>NUCLEOTIDE SEQUENCE [LARGE SCALE GENOMIC DNA]</scope>
    <source>
        <strain evidence="8 9">ESALQ1638</strain>
    </source>
</reference>
<evidence type="ECO:0000256" key="1">
    <source>
        <dbReference type="ARBA" id="ARBA00004141"/>
    </source>
</evidence>
<dbReference type="PANTHER" id="PTHR33048:SF47">
    <property type="entry name" value="INTEGRAL MEMBRANE PROTEIN-RELATED"/>
    <property type="match status" value="1"/>
</dbReference>
<evidence type="ECO:0000256" key="3">
    <source>
        <dbReference type="ARBA" id="ARBA00022989"/>
    </source>
</evidence>
<protein>
    <recommendedName>
        <fullName evidence="7">Rhodopsin domain-containing protein</fullName>
    </recommendedName>
</protein>
<evidence type="ECO:0000256" key="5">
    <source>
        <dbReference type="ARBA" id="ARBA00038359"/>
    </source>
</evidence>
<comment type="subcellular location">
    <subcellularLocation>
        <location evidence="1">Membrane</location>
        <topology evidence="1">Multi-pass membrane protein</topology>
    </subcellularLocation>
</comment>
<comment type="similarity">
    <text evidence="5">Belongs to the SAT4 family.</text>
</comment>
<dbReference type="Proteomes" id="UP000764110">
    <property type="component" value="Unassembled WGS sequence"/>
</dbReference>
<feature type="transmembrane region" description="Helical" evidence="6">
    <location>
        <begin position="106"/>
        <end position="128"/>
    </location>
</feature>
<keyword evidence="2 6" id="KW-0812">Transmembrane</keyword>
<feature type="transmembrane region" description="Helical" evidence="6">
    <location>
        <begin position="148"/>
        <end position="171"/>
    </location>
</feature>
<dbReference type="EMBL" id="JACEFI010000015">
    <property type="protein sequence ID" value="KAH0594833.1"/>
    <property type="molecule type" value="Genomic_DNA"/>
</dbReference>
<dbReference type="GO" id="GO:0016020">
    <property type="term" value="C:membrane"/>
    <property type="evidence" value="ECO:0007669"/>
    <property type="project" value="UniProtKB-SubCell"/>
</dbReference>
<dbReference type="InterPro" id="IPR049326">
    <property type="entry name" value="Rhodopsin_dom_fungi"/>
</dbReference>
<sequence>MATEPIPYDTPALKPPAGIESNFIDPPSLHAWTLGVGTTCMTIMTLAVAIRTYTKAIIIKEMRHEDYVAIVALAGFLAWGAIYIHLSSIGLTRDMWNIRAVDMSHMLYLCNVFQMIYPPSMGAAKYFVCIQLKRIFSPRRSSGGAVRWALNGLIAATIMYYIACFFTFTFQCIPRDKIWNPEVAGKCIDNSAGVLSAGLINLLLDLGILVVPVWAIWHLQMPLKRKIGAMSVFAVGIFTCTIAAFGVAYRIPLLRDANQTMAIARVGLWTFAELVGTTVVGCMPMFPRFYEKSALIQGPISTIRSVTSLLTLRSQRSQAVYSSKSSQLSRRPPFTKSADPVVVTMDFTRDEIRLSLESIELGEGEGAKSSWNSFLAV</sequence>
<keyword evidence="4 6" id="KW-0472">Membrane</keyword>
<feature type="transmembrane region" description="Helical" evidence="6">
    <location>
        <begin position="263"/>
        <end position="286"/>
    </location>
</feature>
<keyword evidence="9" id="KW-1185">Reference proteome</keyword>
<dbReference type="InterPro" id="IPR052337">
    <property type="entry name" value="SAT4-like"/>
</dbReference>
<keyword evidence="3 6" id="KW-1133">Transmembrane helix</keyword>
<name>A0A9P8M6S6_9HYPO</name>
<dbReference type="AlphaFoldDB" id="A0A9P8M6S6"/>
<organism evidence="8 9">
    <name type="scientific">Metarhizium humberi</name>
    <dbReference type="NCBI Taxonomy" id="2596975"/>
    <lineage>
        <taxon>Eukaryota</taxon>
        <taxon>Fungi</taxon>
        <taxon>Dikarya</taxon>
        <taxon>Ascomycota</taxon>
        <taxon>Pezizomycotina</taxon>
        <taxon>Sordariomycetes</taxon>
        <taxon>Hypocreomycetidae</taxon>
        <taxon>Hypocreales</taxon>
        <taxon>Clavicipitaceae</taxon>
        <taxon>Metarhizium</taxon>
    </lineage>
</organism>
<dbReference type="Pfam" id="PF20684">
    <property type="entry name" value="Fung_rhodopsin"/>
    <property type="match status" value="1"/>
</dbReference>
<evidence type="ECO:0000313" key="8">
    <source>
        <dbReference type="EMBL" id="KAH0594833.1"/>
    </source>
</evidence>
<feature type="transmembrane region" description="Helical" evidence="6">
    <location>
        <begin position="66"/>
        <end position="86"/>
    </location>
</feature>
<evidence type="ECO:0000259" key="7">
    <source>
        <dbReference type="Pfam" id="PF20684"/>
    </source>
</evidence>
<evidence type="ECO:0000256" key="2">
    <source>
        <dbReference type="ARBA" id="ARBA00022692"/>
    </source>
</evidence>
<feature type="transmembrane region" description="Helical" evidence="6">
    <location>
        <begin position="191"/>
        <end position="217"/>
    </location>
</feature>
<proteinExistence type="inferred from homology"/>
<feature type="transmembrane region" description="Helical" evidence="6">
    <location>
        <begin position="229"/>
        <end position="251"/>
    </location>
</feature>
<feature type="domain" description="Rhodopsin" evidence="7">
    <location>
        <begin position="50"/>
        <end position="288"/>
    </location>
</feature>
<evidence type="ECO:0000313" key="9">
    <source>
        <dbReference type="Proteomes" id="UP000764110"/>
    </source>
</evidence>
<evidence type="ECO:0000256" key="4">
    <source>
        <dbReference type="ARBA" id="ARBA00023136"/>
    </source>
</evidence>
<gene>
    <name evidence="8" type="ORF">MHUMG1_07668</name>
</gene>
<dbReference type="PANTHER" id="PTHR33048">
    <property type="entry name" value="PTH11-LIKE INTEGRAL MEMBRANE PROTEIN (AFU_ORTHOLOGUE AFUA_5G11245)"/>
    <property type="match status" value="1"/>
</dbReference>